<dbReference type="InterPro" id="IPR007842">
    <property type="entry name" value="HEPN_dom"/>
</dbReference>
<keyword evidence="4" id="KW-1185">Reference proteome</keyword>
<dbReference type="Pfam" id="PF05168">
    <property type="entry name" value="HEPN"/>
    <property type="match status" value="1"/>
</dbReference>
<feature type="domain" description="HEPN" evidence="2">
    <location>
        <begin position="28"/>
        <end position="138"/>
    </location>
</feature>
<evidence type="ECO:0000313" key="4">
    <source>
        <dbReference type="Proteomes" id="UP001218895"/>
    </source>
</evidence>
<organism evidence="3 4">
    <name type="scientific">Methanomicrobium antiquum</name>
    <dbReference type="NCBI Taxonomy" id="487686"/>
    <lineage>
        <taxon>Archaea</taxon>
        <taxon>Methanobacteriati</taxon>
        <taxon>Methanobacteriota</taxon>
        <taxon>Stenosarchaea group</taxon>
        <taxon>Methanomicrobia</taxon>
        <taxon>Methanomicrobiales</taxon>
        <taxon>Methanomicrobiaceae</taxon>
        <taxon>Methanomicrobium</taxon>
    </lineage>
</organism>
<proteinExistence type="inferred from homology"/>
<dbReference type="PANTHER" id="PTHR36565:SF1">
    <property type="entry name" value="UPF0332 PROTEIN TM_1000"/>
    <property type="match status" value="1"/>
</dbReference>
<sequence>MRSRFERCLETGKIVRIKKDPALVSKEIAEAKKDLESARDSFERENFKWAIVQGYYSQFHSLRALVFAEGYREKSHSCLRSATEALLLDKGLIDSDVTEGFSNAMRVREAADYNSTYDKDAAADVVDTAGRTFETAKEILRK</sequence>
<evidence type="ECO:0000256" key="1">
    <source>
        <dbReference type="ARBA" id="ARBA00038248"/>
    </source>
</evidence>
<dbReference type="InterPro" id="IPR052226">
    <property type="entry name" value="UPF0332_toxin"/>
</dbReference>
<reference evidence="3" key="1">
    <citation type="submission" date="2022-01" db="EMBL/GenBank/DDBJ databases">
        <title>Complete genome of Methanomicrobium antiquum DSM 21220.</title>
        <authorList>
            <person name="Chen S.-C."/>
            <person name="You Y.-T."/>
            <person name="Zhou Y.-Z."/>
            <person name="Lai M.-C."/>
        </authorList>
    </citation>
    <scope>NUCLEOTIDE SEQUENCE</scope>
    <source>
        <strain evidence="3">DSM 21220</strain>
    </source>
</reference>
<dbReference type="Gene3D" id="1.20.120.330">
    <property type="entry name" value="Nucleotidyltransferases domain 2"/>
    <property type="match status" value="1"/>
</dbReference>
<dbReference type="EMBL" id="CP091092">
    <property type="protein sequence ID" value="WFN36981.1"/>
    <property type="molecule type" value="Genomic_DNA"/>
</dbReference>
<dbReference type="KEGG" id="manq:L1994_00880"/>
<dbReference type="PANTHER" id="PTHR36565">
    <property type="entry name" value="UPF0332 PROTEIN TM_1000"/>
    <property type="match status" value="1"/>
</dbReference>
<dbReference type="AlphaFoldDB" id="A0AAF0FS95"/>
<comment type="similarity">
    <text evidence="1">Belongs to the UPF0332 family.</text>
</comment>
<evidence type="ECO:0000259" key="2">
    <source>
        <dbReference type="Pfam" id="PF05168"/>
    </source>
</evidence>
<gene>
    <name evidence="3" type="ORF">L1994_00880</name>
</gene>
<dbReference type="RefSeq" id="WP_278099818.1">
    <property type="nucleotide sequence ID" value="NZ_CP091092.1"/>
</dbReference>
<accession>A0AAF0FS95</accession>
<evidence type="ECO:0000313" key="3">
    <source>
        <dbReference type="EMBL" id="WFN36981.1"/>
    </source>
</evidence>
<dbReference type="Proteomes" id="UP001218895">
    <property type="component" value="Chromosome"/>
</dbReference>
<name>A0AAF0FS95_9EURY</name>
<dbReference type="GeneID" id="79948906"/>
<protein>
    <submittedName>
        <fullName evidence="3">HEPN domain-containing protein</fullName>
    </submittedName>
</protein>